<dbReference type="Gene3D" id="3.40.640.10">
    <property type="entry name" value="Type I PLP-dependent aspartate aminotransferase-like (Major domain)"/>
    <property type="match status" value="1"/>
</dbReference>
<gene>
    <name evidence="5" type="ORF">AB4Y30_10775</name>
</gene>
<feature type="modified residue" description="N6-(pyridoxal phosphate)lysine" evidence="4">
    <location>
        <position position="207"/>
    </location>
</feature>
<organism evidence="5">
    <name type="scientific">Ornithinibacillus sp. 4-3</name>
    <dbReference type="NCBI Taxonomy" id="3231488"/>
    <lineage>
        <taxon>Bacteria</taxon>
        <taxon>Bacillati</taxon>
        <taxon>Bacillota</taxon>
        <taxon>Bacilli</taxon>
        <taxon>Bacillales</taxon>
        <taxon>Bacillaceae</taxon>
        <taxon>Ornithinibacillus</taxon>
    </lineage>
</organism>
<keyword evidence="2 4" id="KW-0663">Pyridoxal phosphate</keyword>
<dbReference type="InterPro" id="IPR018319">
    <property type="entry name" value="SelA-like"/>
</dbReference>
<evidence type="ECO:0000313" key="5">
    <source>
        <dbReference type="EMBL" id="XDK31511.1"/>
    </source>
</evidence>
<comment type="cofactor">
    <cofactor evidence="1 4">
        <name>pyridoxal 5'-phosphate</name>
        <dbReference type="ChEBI" id="CHEBI:597326"/>
    </cofactor>
</comment>
<reference evidence="5" key="1">
    <citation type="submission" date="2024-07" db="EMBL/GenBank/DDBJ databases">
        <title>Halotolerant mesophilic bacterium Ornithinibacillus sp. 4-3, sp. nov., isolated from soil.</title>
        <authorList>
            <person name="Sidarenka A.V."/>
            <person name="Guliayeva D.E."/>
            <person name="Leanovich S.I."/>
            <person name="Hileuskaya K.S."/>
            <person name="Akhremchuk A.E."/>
            <person name="Sikolenko M.A."/>
            <person name="Valentovich L.N."/>
        </authorList>
    </citation>
    <scope>NUCLEOTIDE SEQUENCE</scope>
    <source>
        <strain evidence="5">4-3</strain>
    </source>
</reference>
<protein>
    <recommendedName>
        <fullName evidence="6">Aminotransferase class V-fold PLP-dependent enzyme</fullName>
    </recommendedName>
</protein>
<evidence type="ECO:0000256" key="1">
    <source>
        <dbReference type="ARBA" id="ARBA00001933"/>
    </source>
</evidence>
<dbReference type="EMBL" id="CP162599">
    <property type="protein sequence ID" value="XDK31511.1"/>
    <property type="molecule type" value="Genomic_DNA"/>
</dbReference>
<accession>A0AB39HMP0</accession>
<dbReference type="GO" id="GO:0004125">
    <property type="term" value="F:L-seryl-tRNA(Sec) selenium transferase activity"/>
    <property type="evidence" value="ECO:0007669"/>
    <property type="project" value="TreeGrafter"/>
</dbReference>
<dbReference type="InterPro" id="IPR015424">
    <property type="entry name" value="PyrdxlP-dep_Trfase"/>
</dbReference>
<dbReference type="PANTHER" id="PTHR32328:SF0">
    <property type="entry name" value="L-SERYL-TRNA(SEC) SELENIUM TRANSFERASE"/>
    <property type="match status" value="1"/>
</dbReference>
<sequence>MNIYEELGIPTLINAQDSETRLGGSRLPEEIRQKMNEASPYFVKIAELEIKLSERIAQMTNNDSCLITNGASAGLAISVAGCITRGNEKFIQQLPSTDQIPKNEAIMFKAQRNNYDNAIRLSGAKLIEIESNKEDLVSSISRETACIVYFAGDFYESKAIPFLEVVEIAKKFEIPLIVDAAANLPPVSNLWFYTKQGADLVVFSGGKTLRGPQASGLILGKETWINYCRLNSSPNKSIGRPMKVGKEEMIGIFYALDRYLKLDHAKEKKSQENMLDYMIEKIEKSIPDVSLNKIYPAHHGQDYSRLKIEFDDSMRAKFYKNELEKGKNPIIINLSSDSKALIINPLHLEESEVAMIITKLTSLMHTKSK</sequence>
<proteinExistence type="inferred from homology"/>
<evidence type="ECO:0000256" key="4">
    <source>
        <dbReference type="PIRSR" id="PIRSR618319-50"/>
    </source>
</evidence>
<dbReference type="RefSeq" id="WP_368652238.1">
    <property type="nucleotide sequence ID" value="NZ_CP162599.1"/>
</dbReference>
<comment type="similarity">
    <text evidence="3">Belongs to the SelA family.</text>
</comment>
<dbReference type="InterPro" id="IPR015421">
    <property type="entry name" value="PyrdxlP-dep_Trfase_major"/>
</dbReference>
<evidence type="ECO:0008006" key="6">
    <source>
        <dbReference type="Google" id="ProtNLM"/>
    </source>
</evidence>
<dbReference type="PANTHER" id="PTHR32328">
    <property type="entry name" value="L-SERYL-TRNA(SEC) SELENIUM TRANSFERASE"/>
    <property type="match status" value="1"/>
</dbReference>
<evidence type="ECO:0000256" key="2">
    <source>
        <dbReference type="ARBA" id="ARBA00022898"/>
    </source>
</evidence>
<dbReference type="Pfam" id="PF03841">
    <property type="entry name" value="SelA"/>
    <property type="match status" value="1"/>
</dbReference>
<name>A0AB39HMP0_9BACI</name>
<evidence type="ECO:0000256" key="3">
    <source>
        <dbReference type="ARBA" id="ARBA00044507"/>
    </source>
</evidence>
<dbReference type="SUPFAM" id="SSF53383">
    <property type="entry name" value="PLP-dependent transferases"/>
    <property type="match status" value="1"/>
</dbReference>
<dbReference type="AlphaFoldDB" id="A0AB39HMP0"/>